<proteinExistence type="predicted"/>
<organism evidence="6 7">
    <name type="scientific">Teichococcus oryzae</name>
    <dbReference type="NCBI Taxonomy" id="1608942"/>
    <lineage>
        <taxon>Bacteria</taxon>
        <taxon>Pseudomonadati</taxon>
        <taxon>Pseudomonadota</taxon>
        <taxon>Alphaproteobacteria</taxon>
        <taxon>Acetobacterales</taxon>
        <taxon>Roseomonadaceae</taxon>
        <taxon>Roseomonas</taxon>
    </lineage>
</organism>
<dbReference type="Gene3D" id="3.30.70.2450">
    <property type="match status" value="1"/>
</dbReference>
<comment type="cofactor">
    <cofactor evidence="1">
        <name>FAD</name>
        <dbReference type="ChEBI" id="CHEBI:57692"/>
    </cofactor>
</comment>
<evidence type="ECO:0000256" key="1">
    <source>
        <dbReference type="ARBA" id="ARBA00001974"/>
    </source>
</evidence>
<feature type="transmembrane region" description="Helical" evidence="4">
    <location>
        <begin position="6"/>
        <end position="23"/>
    </location>
</feature>
<dbReference type="PRINTS" id="PR00420">
    <property type="entry name" value="RNGMNOXGNASE"/>
</dbReference>
<evidence type="ECO:0000313" key="6">
    <source>
        <dbReference type="EMBL" id="KAA2212849.1"/>
    </source>
</evidence>
<dbReference type="RefSeq" id="WP_149812465.1">
    <property type="nucleotide sequence ID" value="NZ_VUKA01000005.1"/>
</dbReference>
<dbReference type="AlphaFoldDB" id="A0A5B2TFA1"/>
<keyword evidence="4" id="KW-1133">Transmembrane helix</keyword>
<dbReference type="Gene3D" id="3.50.50.60">
    <property type="entry name" value="FAD/NAD(P)-binding domain"/>
    <property type="match status" value="1"/>
</dbReference>
<sequence>MSNPEVLIAGAGPTGLVLALWLARRGIRVRIVDKAAEPGTTSRALAIQARTLEFYRQLGLAEAVVAGGVPLAAANLWVGGRQVARAAFGEMGEGLSPYPYVLIFPQDRHERLLIARLGMEGVTVERRTELLDVAGKGPGLRARLRRQDGTEEICEAAFIAGCDGARSHLRQFLGIGFPGGTYQHLFYVADAQGSGPVMNGELHVSLDEADFLASFPMSGRGHARLVGMAEADEDADRAPAWEDVDKRLLRRLGVEVERVNWFSTYRVHHRVAGRFRLGRAFLLGDAAHVHSPVGGQGMNTGIADAVNLAWKLAAVLRDGAPPALLDSFEPERIAFARRLVATTDRAFTLVTSPGRLARLVRTGLAPWLFPALAKAPSFRRLMFRTLSQTAVHYRAGPLSEGRAGGIGGGDRLPWVAAGASAGGPPGGAGDNFAPLASLDWQLHIHGSANPAMARACDRQGLALHCFPWSAAARRAGLKQDAAYLIRPDGHVGLADPHADPATLERYLGRHRARAAGAA</sequence>
<evidence type="ECO:0000256" key="3">
    <source>
        <dbReference type="ARBA" id="ARBA00022827"/>
    </source>
</evidence>
<dbReference type="PANTHER" id="PTHR43004">
    <property type="entry name" value="TRK SYSTEM POTASSIUM UPTAKE PROTEIN"/>
    <property type="match status" value="1"/>
</dbReference>
<dbReference type="Proteomes" id="UP000322110">
    <property type="component" value="Unassembled WGS sequence"/>
</dbReference>
<keyword evidence="2" id="KW-0285">Flavoprotein</keyword>
<dbReference type="InterPro" id="IPR002938">
    <property type="entry name" value="FAD-bd"/>
</dbReference>
<dbReference type="PANTHER" id="PTHR43004:SF19">
    <property type="entry name" value="BINDING MONOOXYGENASE, PUTATIVE (JCVI)-RELATED"/>
    <property type="match status" value="1"/>
</dbReference>
<dbReference type="EMBL" id="VUKA01000005">
    <property type="protein sequence ID" value="KAA2212849.1"/>
    <property type="molecule type" value="Genomic_DNA"/>
</dbReference>
<dbReference type="InterPro" id="IPR036188">
    <property type="entry name" value="FAD/NAD-bd_sf"/>
</dbReference>
<evidence type="ECO:0000313" key="7">
    <source>
        <dbReference type="Proteomes" id="UP000322110"/>
    </source>
</evidence>
<evidence type="ECO:0000256" key="2">
    <source>
        <dbReference type="ARBA" id="ARBA00022630"/>
    </source>
</evidence>
<dbReference type="InterPro" id="IPR050641">
    <property type="entry name" value="RIFMO-like"/>
</dbReference>
<feature type="domain" description="FAD-binding" evidence="5">
    <location>
        <begin position="5"/>
        <end position="342"/>
    </location>
</feature>
<evidence type="ECO:0000256" key="4">
    <source>
        <dbReference type="SAM" id="Phobius"/>
    </source>
</evidence>
<keyword evidence="7" id="KW-1185">Reference proteome</keyword>
<dbReference type="GO" id="GO:0071949">
    <property type="term" value="F:FAD binding"/>
    <property type="evidence" value="ECO:0007669"/>
    <property type="project" value="InterPro"/>
</dbReference>
<protein>
    <submittedName>
        <fullName evidence="6">FAD-dependent oxidoreductase</fullName>
    </submittedName>
</protein>
<keyword evidence="4" id="KW-0472">Membrane</keyword>
<accession>A0A5B2TFA1</accession>
<dbReference type="Pfam" id="PF01494">
    <property type="entry name" value="FAD_binding_3"/>
    <property type="match status" value="1"/>
</dbReference>
<dbReference type="SUPFAM" id="SSF51905">
    <property type="entry name" value="FAD/NAD(P)-binding domain"/>
    <property type="match status" value="1"/>
</dbReference>
<name>A0A5B2TFA1_9PROT</name>
<comment type="caution">
    <text evidence="6">The sequence shown here is derived from an EMBL/GenBank/DDBJ whole genome shotgun (WGS) entry which is preliminary data.</text>
</comment>
<evidence type="ECO:0000259" key="5">
    <source>
        <dbReference type="Pfam" id="PF01494"/>
    </source>
</evidence>
<dbReference type="OrthoDB" id="9791689at2"/>
<keyword evidence="4" id="KW-0812">Transmembrane</keyword>
<keyword evidence="3" id="KW-0274">FAD</keyword>
<reference evidence="6 7" key="1">
    <citation type="journal article" date="2015" name="Int. J. Syst. Evol. Microbiol.">
        <title>Roseomonas oryzae sp. nov., isolated from paddy rhizosphere soil.</title>
        <authorList>
            <person name="Ramaprasad E.V."/>
            <person name="Sasikala Ch."/>
            <person name="Ramana Ch.V."/>
        </authorList>
    </citation>
    <scope>NUCLEOTIDE SEQUENCE [LARGE SCALE GENOMIC DNA]</scope>
    <source>
        <strain evidence="6 7">KCTC 42542</strain>
    </source>
</reference>
<gene>
    <name evidence="6" type="ORF">F0Q34_12010</name>
</gene>
<dbReference type="GO" id="GO:0016709">
    <property type="term" value="F:oxidoreductase activity, acting on paired donors, with incorporation or reduction of molecular oxygen, NAD(P)H as one donor, and incorporation of one atom of oxygen"/>
    <property type="evidence" value="ECO:0007669"/>
    <property type="project" value="UniProtKB-ARBA"/>
</dbReference>
<dbReference type="Gene3D" id="3.40.30.120">
    <property type="match status" value="1"/>
</dbReference>